<keyword evidence="10" id="KW-1185">Reference proteome</keyword>
<accession>A0ABW0HU33</accession>
<reference evidence="10" key="1">
    <citation type="journal article" date="2019" name="Int. J. Syst. Evol. Microbiol.">
        <title>The Global Catalogue of Microorganisms (GCM) 10K type strain sequencing project: providing services to taxonomists for standard genome sequencing and annotation.</title>
        <authorList>
            <consortium name="The Broad Institute Genomics Platform"/>
            <consortium name="The Broad Institute Genome Sequencing Center for Infectious Disease"/>
            <person name="Wu L."/>
            <person name="Ma J."/>
        </authorList>
    </citation>
    <scope>NUCLEOTIDE SEQUENCE [LARGE SCALE GENOMIC DNA]</scope>
    <source>
        <strain evidence="10">CGMCC 1.18575</strain>
    </source>
</reference>
<evidence type="ECO:0000313" key="10">
    <source>
        <dbReference type="Proteomes" id="UP001596113"/>
    </source>
</evidence>
<sequence length="292" mass="32724">MKRETWQGFKLELPYMLFLVPALIGLAMFFVYPVVSSIYYSLTNWNGLNPTFDFVGLKNYVRLAKDTVIVSAVKHTLLYAVLMTIIQNALAVPLAVALDSKMRTKNLQRLVFFAPAVLSPLIVGFLWSYIMSPGGGMLWSLGWKANFLGDPDTVMYSLVFVSVWQFTGWAAVIYLANLQGISQDYYEAATIDGANRWKQFWHVTFPMLAPALTINVINSLVGSLKVFDIVMSMTQGGPGTSSETITTMLIKRAFTEYRYGYGSAIAVMFLAITAVLSVFLLKYMQNREEKLA</sequence>
<proteinExistence type="inferred from homology"/>
<organism evidence="9 10">
    <name type="scientific">Cohnella soli</name>
    <dbReference type="NCBI Taxonomy" id="425005"/>
    <lineage>
        <taxon>Bacteria</taxon>
        <taxon>Bacillati</taxon>
        <taxon>Bacillota</taxon>
        <taxon>Bacilli</taxon>
        <taxon>Bacillales</taxon>
        <taxon>Paenibacillaceae</taxon>
        <taxon>Cohnella</taxon>
    </lineage>
</organism>
<keyword evidence="2 7" id="KW-0813">Transport</keyword>
<keyword evidence="4 7" id="KW-0812">Transmembrane</keyword>
<dbReference type="PROSITE" id="PS50928">
    <property type="entry name" value="ABC_TM1"/>
    <property type="match status" value="1"/>
</dbReference>
<feature type="transmembrane region" description="Helical" evidence="7">
    <location>
        <begin position="200"/>
        <end position="221"/>
    </location>
</feature>
<comment type="similarity">
    <text evidence="7">Belongs to the binding-protein-dependent transport system permease family.</text>
</comment>
<dbReference type="SUPFAM" id="SSF160964">
    <property type="entry name" value="MalF N-terminal region-like"/>
    <property type="match status" value="1"/>
</dbReference>
<dbReference type="EMBL" id="JBHSMI010000025">
    <property type="protein sequence ID" value="MFC5404089.1"/>
    <property type="molecule type" value="Genomic_DNA"/>
</dbReference>
<dbReference type="PANTHER" id="PTHR30193:SF37">
    <property type="entry name" value="INNER MEMBRANE ABC TRANSPORTER PERMEASE PROTEIN YCJO"/>
    <property type="match status" value="1"/>
</dbReference>
<gene>
    <name evidence="9" type="ORF">ACFPOF_15200</name>
</gene>
<feature type="transmembrane region" description="Helical" evidence="7">
    <location>
        <begin position="12"/>
        <end position="35"/>
    </location>
</feature>
<dbReference type="SUPFAM" id="SSF161098">
    <property type="entry name" value="MetI-like"/>
    <property type="match status" value="1"/>
</dbReference>
<feature type="transmembrane region" description="Helical" evidence="7">
    <location>
        <begin position="110"/>
        <end position="130"/>
    </location>
</feature>
<name>A0ABW0HU33_9BACL</name>
<keyword evidence="3" id="KW-1003">Cell membrane</keyword>
<keyword evidence="5 7" id="KW-1133">Transmembrane helix</keyword>
<evidence type="ECO:0000256" key="2">
    <source>
        <dbReference type="ARBA" id="ARBA00022448"/>
    </source>
</evidence>
<evidence type="ECO:0000256" key="1">
    <source>
        <dbReference type="ARBA" id="ARBA00004651"/>
    </source>
</evidence>
<comment type="subcellular location">
    <subcellularLocation>
        <location evidence="1 7">Cell membrane</location>
        <topology evidence="1 7">Multi-pass membrane protein</topology>
    </subcellularLocation>
</comment>
<feature type="domain" description="ABC transmembrane type-1" evidence="8">
    <location>
        <begin position="73"/>
        <end position="280"/>
    </location>
</feature>
<dbReference type="Proteomes" id="UP001596113">
    <property type="component" value="Unassembled WGS sequence"/>
</dbReference>
<evidence type="ECO:0000256" key="3">
    <source>
        <dbReference type="ARBA" id="ARBA00022475"/>
    </source>
</evidence>
<feature type="transmembrane region" description="Helical" evidence="7">
    <location>
        <begin position="77"/>
        <end position="98"/>
    </location>
</feature>
<evidence type="ECO:0000256" key="6">
    <source>
        <dbReference type="ARBA" id="ARBA00023136"/>
    </source>
</evidence>
<comment type="caution">
    <text evidence="9">The sequence shown here is derived from an EMBL/GenBank/DDBJ whole genome shotgun (WGS) entry which is preliminary data.</text>
</comment>
<evidence type="ECO:0000313" key="9">
    <source>
        <dbReference type="EMBL" id="MFC5404089.1"/>
    </source>
</evidence>
<dbReference type="Pfam" id="PF00528">
    <property type="entry name" value="BPD_transp_1"/>
    <property type="match status" value="1"/>
</dbReference>
<dbReference type="RefSeq" id="WP_378134054.1">
    <property type="nucleotide sequence ID" value="NZ_JBHSMI010000025.1"/>
</dbReference>
<protein>
    <submittedName>
        <fullName evidence="9">Carbohydrate ABC transporter permease</fullName>
    </submittedName>
</protein>
<evidence type="ECO:0000259" key="8">
    <source>
        <dbReference type="PROSITE" id="PS50928"/>
    </source>
</evidence>
<evidence type="ECO:0000256" key="7">
    <source>
        <dbReference type="RuleBase" id="RU363032"/>
    </source>
</evidence>
<dbReference type="PANTHER" id="PTHR30193">
    <property type="entry name" value="ABC TRANSPORTER PERMEASE PROTEIN"/>
    <property type="match status" value="1"/>
</dbReference>
<dbReference type="InterPro" id="IPR035906">
    <property type="entry name" value="MetI-like_sf"/>
</dbReference>
<dbReference type="InterPro" id="IPR000515">
    <property type="entry name" value="MetI-like"/>
</dbReference>
<evidence type="ECO:0000256" key="5">
    <source>
        <dbReference type="ARBA" id="ARBA00022989"/>
    </source>
</evidence>
<keyword evidence="6 7" id="KW-0472">Membrane</keyword>
<feature type="transmembrane region" description="Helical" evidence="7">
    <location>
        <begin position="259"/>
        <end position="281"/>
    </location>
</feature>
<feature type="transmembrane region" description="Helical" evidence="7">
    <location>
        <begin position="154"/>
        <end position="176"/>
    </location>
</feature>
<dbReference type="CDD" id="cd06261">
    <property type="entry name" value="TM_PBP2"/>
    <property type="match status" value="1"/>
</dbReference>
<evidence type="ECO:0000256" key="4">
    <source>
        <dbReference type="ARBA" id="ARBA00022692"/>
    </source>
</evidence>
<dbReference type="Gene3D" id="1.10.3720.10">
    <property type="entry name" value="MetI-like"/>
    <property type="match status" value="1"/>
</dbReference>
<dbReference type="InterPro" id="IPR051393">
    <property type="entry name" value="ABC_transporter_permease"/>
</dbReference>